<comment type="caution">
    <text evidence="1">The sequence shown here is derived from an EMBL/GenBank/DDBJ whole genome shotgun (WGS) entry which is preliminary data.</text>
</comment>
<reference evidence="1 2" key="1">
    <citation type="journal article" date="2022" name="DNA Res.">
        <title>Chromosomal-level genome assembly of the orchid tree Bauhinia variegata (Leguminosae; Cercidoideae) supports the allotetraploid origin hypothesis of Bauhinia.</title>
        <authorList>
            <person name="Zhong Y."/>
            <person name="Chen Y."/>
            <person name="Zheng D."/>
            <person name="Pang J."/>
            <person name="Liu Y."/>
            <person name="Luo S."/>
            <person name="Meng S."/>
            <person name="Qian L."/>
            <person name="Wei D."/>
            <person name="Dai S."/>
            <person name="Zhou R."/>
        </authorList>
    </citation>
    <scope>NUCLEOTIDE SEQUENCE [LARGE SCALE GENOMIC DNA]</scope>
    <source>
        <strain evidence="1">BV-YZ2020</strain>
    </source>
</reference>
<accession>A0ACB9PPP0</accession>
<protein>
    <submittedName>
        <fullName evidence="1">Uncharacterized protein</fullName>
    </submittedName>
</protein>
<organism evidence="1 2">
    <name type="scientific">Bauhinia variegata</name>
    <name type="common">Purple orchid tree</name>
    <name type="synonym">Phanera variegata</name>
    <dbReference type="NCBI Taxonomy" id="167791"/>
    <lineage>
        <taxon>Eukaryota</taxon>
        <taxon>Viridiplantae</taxon>
        <taxon>Streptophyta</taxon>
        <taxon>Embryophyta</taxon>
        <taxon>Tracheophyta</taxon>
        <taxon>Spermatophyta</taxon>
        <taxon>Magnoliopsida</taxon>
        <taxon>eudicotyledons</taxon>
        <taxon>Gunneridae</taxon>
        <taxon>Pentapetalae</taxon>
        <taxon>rosids</taxon>
        <taxon>fabids</taxon>
        <taxon>Fabales</taxon>
        <taxon>Fabaceae</taxon>
        <taxon>Cercidoideae</taxon>
        <taxon>Cercideae</taxon>
        <taxon>Bauhiniinae</taxon>
        <taxon>Bauhinia</taxon>
    </lineage>
</organism>
<dbReference type="Proteomes" id="UP000828941">
    <property type="component" value="Chromosome 3"/>
</dbReference>
<proteinExistence type="predicted"/>
<gene>
    <name evidence="1" type="ORF">L6164_004890</name>
</gene>
<name>A0ACB9PPP0_BAUVA</name>
<evidence type="ECO:0000313" key="2">
    <source>
        <dbReference type="Proteomes" id="UP000828941"/>
    </source>
</evidence>
<keyword evidence="2" id="KW-1185">Reference proteome</keyword>
<sequence length="415" mass="46883">MEDSFRVRVDKVFGSLASYSSSSTGPSSFSSLWSLTDDEVGKKEWNRSKDSSELEAEPNPYPSSFVNQAKGLGKRSSGFQDGLEEDLEYLDDDEDMRGSKPHDYDDEHWQIKSAIGRDCTLDYEEEEDKYDKQAIGKENQGDRVYMKDINDDGVDIDSCNVLPTSVSDFVRDPRANHLAAKLRLKEDAEAAKKIDALHVSQKPAPGNDDAQWKTSEDGLNPKSILKKKDNPSESKSRKRVRFDSECDDGAKDTRIKTSSLEDESIESSKRSEEFASAVPDYIRNPSRYTRYTFDSSSDVDDESNKQACMDFLSQLRRSKTGAELQADDTLDDLPSVTFISKKKSNDVTMVENAAVPSQSFEFMQRRGVGVAVGETENSDVCAMEEDEPEVMDDKRKSSQRLNRQYRRKPQEELDE</sequence>
<evidence type="ECO:0000313" key="1">
    <source>
        <dbReference type="EMBL" id="KAI4350433.1"/>
    </source>
</evidence>
<dbReference type="EMBL" id="CM039428">
    <property type="protein sequence ID" value="KAI4350433.1"/>
    <property type="molecule type" value="Genomic_DNA"/>
</dbReference>